<gene>
    <name evidence="2" type="ORF">MM415A00818_0033</name>
    <name evidence="1" type="ORF">MM415B00985_0003</name>
</gene>
<dbReference type="AlphaFoldDB" id="A0A6M3ITU3"/>
<name>A0A6M3ITU3_9ZZZZ</name>
<keyword evidence="1" id="KW-0540">Nuclease</keyword>
<organism evidence="1">
    <name type="scientific">viral metagenome</name>
    <dbReference type="NCBI Taxonomy" id="1070528"/>
    <lineage>
        <taxon>unclassified sequences</taxon>
        <taxon>metagenomes</taxon>
        <taxon>organismal metagenomes</taxon>
    </lineage>
</organism>
<evidence type="ECO:0000313" key="2">
    <source>
        <dbReference type="EMBL" id="QJA79944.1"/>
    </source>
</evidence>
<proteinExistence type="predicted"/>
<dbReference type="EMBL" id="MT141433">
    <property type="protein sequence ID" value="QJA61169.1"/>
    <property type="molecule type" value="Genomic_DNA"/>
</dbReference>
<accession>A0A6M3ITU3</accession>
<dbReference type="EMBL" id="MT142399">
    <property type="protein sequence ID" value="QJA79944.1"/>
    <property type="molecule type" value="Genomic_DNA"/>
</dbReference>
<dbReference type="GO" id="GO:0004519">
    <property type="term" value="F:endonuclease activity"/>
    <property type="evidence" value="ECO:0007669"/>
    <property type="project" value="UniProtKB-KW"/>
</dbReference>
<protein>
    <submittedName>
        <fullName evidence="1">Putative homing endonuclease</fullName>
    </submittedName>
</protein>
<sequence length="170" mass="21337">MNMGEMLKTQNKKWTKETHQQYCRNYYWKNKKKRQEYNRQWKEKNPNWMKEWYQKNRENRMNKHQEWNLNNKIKQRKYRRDRRLIWKQFCIELGLVSCSICGYTRCWRALDFHHMNPDKKETRITTLMSLSLSEKNKEKFLKELKNMILICANCHRELHSEEEDKKDVPT</sequence>
<keyword evidence="1" id="KW-0378">Hydrolase</keyword>
<evidence type="ECO:0000313" key="1">
    <source>
        <dbReference type="EMBL" id="QJA61169.1"/>
    </source>
</evidence>
<keyword evidence="1" id="KW-0255">Endonuclease</keyword>
<reference evidence="1" key="1">
    <citation type="submission" date="2020-03" db="EMBL/GenBank/DDBJ databases">
        <title>The deep terrestrial virosphere.</title>
        <authorList>
            <person name="Holmfeldt K."/>
            <person name="Nilsson E."/>
            <person name="Simone D."/>
            <person name="Lopez-Fernandez M."/>
            <person name="Wu X."/>
            <person name="de Brujin I."/>
            <person name="Lundin D."/>
            <person name="Andersson A."/>
            <person name="Bertilsson S."/>
            <person name="Dopson M."/>
        </authorList>
    </citation>
    <scope>NUCLEOTIDE SEQUENCE</scope>
    <source>
        <strain evidence="2">MM415A00818</strain>
        <strain evidence="1">MM415B00985</strain>
    </source>
</reference>